<dbReference type="InterPro" id="IPR020471">
    <property type="entry name" value="AKR"/>
</dbReference>
<dbReference type="EMBL" id="SUPK01000007">
    <property type="protein sequence ID" value="TJY41179.1"/>
    <property type="molecule type" value="Genomic_DNA"/>
</dbReference>
<gene>
    <name evidence="3" type="ORF">E5161_15380</name>
</gene>
<feature type="domain" description="NADP-dependent oxidoreductase" evidence="2">
    <location>
        <begin position="15"/>
        <end position="304"/>
    </location>
</feature>
<comment type="caution">
    <text evidence="3">The sequence shown here is derived from an EMBL/GenBank/DDBJ whole genome shotgun (WGS) entry which is preliminary data.</text>
</comment>
<accession>A0A4V5LRZ2</accession>
<dbReference type="PANTHER" id="PTHR43364">
    <property type="entry name" value="NADH-SPECIFIC METHYLGLYOXAL REDUCTASE-RELATED"/>
    <property type="match status" value="1"/>
</dbReference>
<keyword evidence="4" id="KW-1185">Reference proteome</keyword>
<dbReference type="PRINTS" id="PR00069">
    <property type="entry name" value="ALDKETRDTASE"/>
</dbReference>
<organism evidence="3 4">
    <name type="scientific">Cohnella pontilimi</name>
    <dbReference type="NCBI Taxonomy" id="2564100"/>
    <lineage>
        <taxon>Bacteria</taxon>
        <taxon>Bacillati</taxon>
        <taxon>Bacillota</taxon>
        <taxon>Bacilli</taxon>
        <taxon>Bacillales</taxon>
        <taxon>Paenibacillaceae</taxon>
        <taxon>Cohnella</taxon>
    </lineage>
</organism>
<evidence type="ECO:0000256" key="1">
    <source>
        <dbReference type="ARBA" id="ARBA00023002"/>
    </source>
</evidence>
<dbReference type="InterPro" id="IPR036812">
    <property type="entry name" value="NAD(P)_OxRdtase_dom_sf"/>
</dbReference>
<keyword evidence="1" id="KW-0560">Oxidoreductase</keyword>
<dbReference type="GO" id="GO:0005829">
    <property type="term" value="C:cytosol"/>
    <property type="evidence" value="ECO:0007669"/>
    <property type="project" value="TreeGrafter"/>
</dbReference>
<dbReference type="PANTHER" id="PTHR43364:SF4">
    <property type="entry name" value="NAD(P)-LINKED OXIDOREDUCTASE SUPERFAMILY PROTEIN"/>
    <property type="match status" value="1"/>
</dbReference>
<evidence type="ECO:0000313" key="3">
    <source>
        <dbReference type="EMBL" id="TJY41179.1"/>
    </source>
</evidence>
<dbReference type="SUPFAM" id="SSF51430">
    <property type="entry name" value="NAD(P)-linked oxidoreductase"/>
    <property type="match status" value="1"/>
</dbReference>
<dbReference type="InterPro" id="IPR050523">
    <property type="entry name" value="AKR_Detox_Biosynth"/>
</dbReference>
<evidence type="ECO:0000313" key="4">
    <source>
        <dbReference type="Proteomes" id="UP000309673"/>
    </source>
</evidence>
<dbReference type="Pfam" id="PF00248">
    <property type="entry name" value="Aldo_ket_red"/>
    <property type="match status" value="1"/>
</dbReference>
<dbReference type="AlphaFoldDB" id="A0A4V5LRZ2"/>
<name>A0A4V5LRZ2_9BACL</name>
<proteinExistence type="predicted"/>
<protein>
    <submittedName>
        <fullName evidence="3">Aldo/keto reductase</fullName>
    </submittedName>
</protein>
<sequence>MSYISIPGVEKPVSKLIMGSMMLSDEKMEYSAELLDAYISAGGNAIDTAHVYGPHGMKAIGNWMRERGNRSSMTLIGKGAHPDAAGPRMTKSAIDADLSESLERMQTEYVDIFMLHRDDPNKSVGEILELLQGPLEAGLCWALGASNWTTKRLEEANAYAARHGLTGFACNSPNLSLAKPNEPRWAGCVSAGAEDIAWHIRTQLPLLSWSSQAGGFFTGRYSPEKREDPEAVRVYYSEANWERYRRASRLAEEKGTDANQIALAYVLHQPFPTCALIGSQTPAEVFSSAEALRVSLTHEEIRWLDLQN</sequence>
<dbReference type="RefSeq" id="WP_136778807.1">
    <property type="nucleotide sequence ID" value="NZ_SUPK01000007.1"/>
</dbReference>
<dbReference type="CDD" id="cd19082">
    <property type="entry name" value="AKR_AKR10A1_2"/>
    <property type="match status" value="1"/>
</dbReference>
<evidence type="ECO:0000259" key="2">
    <source>
        <dbReference type="Pfam" id="PF00248"/>
    </source>
</evidence>
<dbReference type="GO" id="GO:0016491">
    <property type="term" value="F:oxidoreductase activity"/>
    <property type="evidence" value="ECO:0007669"/>
    <property type="project" value="UniProtKB-KW"/>
</dbReference>
<dbReference type="OrthoDB" id="9773828at2"/>
<dbReference type="Proteomes" id="UP000309673">
    <property type="component" value="Unassembled WGS sequence"/>
</dbReference>
<dbReference type="InterPro" id="IPR023210">
    <property type="entry name" value="NADP_OxRdtase_dom"/>
</dbReference>
<dbReference type="Gene3D" id="3.20.20.100">
    <property type="entry name" value="NADP-dependent oxidoreductase domain"/>
    <property type="match status" value="1"/>
</dbReference>
<reference evidence="3 4" key="1">
    <citation type="submission" date="2019-04" db="EMBL/GenBank/DDBJ databases">
        <title>Cohnella sp. nov., isolated from soil.</title>
        <authorList>
            <person name="Kim W."/>
        </authorList>
    </citation>
    <scope>NUCLEOTIDE SEQUENCE [LARGE SCALE GENOMIC DNA]</scope>
    <source>
        <strain evidence="3 4">CAU 1483</strain>
    </source>
</reference>